<evidence type="ECO:0000313" key="2">
    <source>
        <dbReference type="Proteomes" id="UP000014974"/>
    </source>
</evidence>
<dbReference type="Proteomes" id="UP000014974">
    <property type="component" value="Unassembled WGS sequence"/>
</dbReference>
<evidence type="ECO:0000313" key="1">
    <source>
        <dbReference type="EMBL" id="EPR69390.1"/>
    </source>
</evidence>
<dbReference type="EMBL" id="ATNM01000065">
    <property type="protein sequence ID" value="EPR69390.1"/>
    <property type="molecule type" value="Genomic_DNA"/>
</dbReference>
<name>S7VGP2_9BACT</name>
<protein>
    <recommendedName>
        <fullName evidence="3">Transposase</fullName>
    </recommendedName>
</protein>
<proteinExistence type="predicted"/>
<sequence length="60" mass="7060">MIKALEIFSAILKEYLSLRFNGFKNINPIELNKERFRIRAAFIAVIIYLKTIIAEKVNLF</sequence>
<comment type="caution">
    <text evidence="1">The sequence shown here is derived from an EMBL/GenBank/DDBJ whole genome shotgun (WGS) entry which is preliminary data.</text>
</comment>
<evidence type="ECO:0008006" key="3">
    <source>
        <dbReference type="Google" id="ProtNLM"/>
    </source>
</evidence>
<gene>
    <name evidence="1" type="ORF">ADICYQ_1492</name>
</gene>
<accession>S7VGP2</accession>
<dbReference type="AlphaFoldDB" id="S7VGP2"/>
<organism evidence="1 2">
    <name type="scientific">Cyclobacterium qasimii M12-11B</name>
    <dbReference type="NCBI Taxonomy" id="641524"/>
    <lineage>
        <taxon>Bacteria</taxon>
        <taxon>Pseudomonadati</taxon>
        <taxon>Bacteroidota</taxon>
        <taxon>Cytophagia</taxon>
        <taxon>Cytophagales</taxon>
        <taxon>Cyclobacteriaceae</taxon>
        <taxon>Cyclobacterium</taxon>
    </lineage>
</organism>
<reference evidence="1 2" key="1">
    <citation type="journal article" date="2013" name="Genome Announc.">
        <title>Draft Genome Sequence of Cyclobacterium qasimii Strain M12-11BT, Isolated from Arctic Marine Sediment.</title>
        <authorList>
            <person name="Shivaji S."/>
            <person name="Ara S."/>
            <person name="Singh A."/>
            <person name="Kumar Pinnaka A."/>
        </authorList>
    </citation>
    <scope>NUCLEOTIDE SEQUENCE [LARGE SCALE GENOMIC DNA]</scope>
    <source>
        <strain evidence="1 2">M12-11B</strain>
    </source>
</reference>